<name>A0A239ASP7_9ACTN</name>
<organism evidence="3 4">
    <name type="scientific">Actinoplanes regularis</name>
    <dbReference type="NCBI Taxonomy" id="52697"/>
    <lineage>
        <taxon>Bacteria</taxon>
        <taxon>Bacillati</taxon>
        <taxon>Actinomycetota</taxon>
        <taxon>Actinomycetes</taxon>
        <taxon>Micromonosporales</taxon>
        <taxon>Micromonosporaceae</taxon>
        <taxon>Actinoplanes</taxon>
    </lineage>
</organism>
<keyword evidence="2" id="KW-0812">Transmembrane</keyword>
<evidence type="ECO:0000313" key="4">
    <source>
        <dbReference type="Proteomes" id="UP000198415"/>
    </source>
</evidence>
<sequence>MSVSVNSRRTRLRSALAVLLTVLVLLPAAGLLLRVLQENSKQRDNVQLEQDGTEYLNALVPLISALAESQSAALQGVAAEPASVTAAVSRVQIADDKFGKSLETTSRWTGLKAKIAKLPAIGKGTAKIFTAHVEVADLTLALFDTVRENSTLNRDPDADIWFLQDVVAEQAPVAVTAVSRMSDLANMVVAASSKTREPLKLQFAYQVQKVQEVVGDLTDGLQEAVNDTNSDTLSGNLVSNLDSFRRGIEAANRGANFGAGKPDVSVLVTAQSTLQTALSALSGVVLKEMAGLLDDRSDTLTYKRIEAFAVFGVAFALIVVATLWTRGRARQVQAALSEQPGENRRDVSVQAAGATGGSAPANPYGNNPYDQAPSYGEIPNYGGGRERSGAVR</sequence>
<keyword evidence="2" id="KW-1133">Transmembrane helix</keyword>
<evidence type="ECO:0000256" key="2">
    <source>
        <dbReference type="SAM" id="Phobius"/>
    </source>
</evidence>
<evidence type="ECO:0000256" key="1">
    <source>
        <dbReference type="SAM" id="MobiDB-lite"/>
    </source>
</evidence>
<evidence type="ECO:0000313" key="3">
    <source>
        <dbReference type="EMBL" id="SNR98570.1"/>
    </source>
</evidence>
<keyword evidence="2" id="KW-0472">Membrane</keyword>
<accession>A0A239ASP7</accession>
<dbReference type="RefSeq" id="WP_089295049.1">
    <property type="nucleotide sequence ID" value="NZ_BOMU01000050.1"/>
</dbReference>
<dbReference type="OrthoDB" id="5178692at2"/>
<reference evidence="3 4" key="1">
    <citation type="submission" date="2017-06" db="EMBL/GenBank/DDBJ databases">
        <authorList>
            <person name="Kim H.J."/>
            <person name="Triplett B.A."/>
        </authorList>
    </citation>
    <scope>NUCLEOTIDE SEQUENCE [LARGE SCALE GENOMIC DNA]</scope>
    <source>
        <strain evidence="3 4">DSM 43151</strain>
    </source>
</reference>
<proteinExistence type="predicted"/>
<feature type="region of interest" description="Disordered" evidence="1">
    <location>
        <begin position="335"/>
        <end position="392"/>
    </location>
</feature>
<protein>
    <submittedName>
        <fullName evidence="3">Uncharacterized protein</fullName>
    </submittedName>
</protein>
<dbReference type="Proteomes" id="UP000198415">
    <property type="component" value="Unassembled WGS sequence"/>
</dbReference>
<gene>
    <name evidence="3" type="ORF">SAMN06264365_10896</name>
</gene>
<keyword evidence="4" id="KW-1185">Reference proteome</keyword>
<feature type="transmembrane region" description="Helical" evidence="2">
    <location>
        <begin position="307"/>
        <end position="324"/>
    </location>
</feature>
<dbReference type="EMBL" id="FZNR01000008">
    <property type="protein sequence ID" value="SNR98570.1"/>
    <property type="molecule type" value="Genomic_DNA"/>
</dbReference>
<dbReference type="AlphaFoldDB" id="A0A239ASP7"/>